<sequence length="338" mass="33550">MTDSGGSEGHTCPECGTPRGPDRSPSCDCTERTAEALRQTRTAEAAAAEDFDPLRIRPYVTTPTTEPRPSEPEGGRADGAGAAGGAGNSGSTGGAGNNGDSGRSDATHGTGDGSNSNSNSNQDGTGVGAAPGVVEATGGGGVVRRGVLLVVAGAGVAVVAVAGVASGLLAYHTPSREGAAHEVRERIPDVSAPGPASPAAPSSPAVSRPAVPLPSVSASAPSRSARSATPSTSPTPSASAGTSHPAVPTASVTASANARTTPAVAPVLQPGDDGPEVAELQLRLRQLNLYADQIDGVYTRPVEDAVRNYQLARGIWSDPLGVYGPATRRSLEAETSEP</sequence>
<keyword evidence="5" id="KW-1185">Reference proteome</keyword>
<dbReference type="Pfam" id="PF01471">
    <property type="entry name" value="PG_binding_1"/>
    <property type="match status" value="1"/>
</dbReference>
<evidence type="ECO:0000259" key="3">
    <source>
        <dbReference type="Pfam" id="PF01471"/>
    </source>
</evidence>
<keyword evidence="2" id="KW-1133">Transmembrane helix</keyword>
<dbReference type="InterPro" id="IPR036365">
    <property type="entry name" value="PGBD-like_sf"/>
</dbReference>
<accession>A0A1D7YGG6</accession>
<evidence type="ECO:0000256" key="1">
    <source>
        <dbReference type="SAM" id="MobiDB-lite"/>
    </source>
</evidence>
<dbReference type="InterPro" id="IPR002477">
    <property type="entry name" value="Peptidoglycan-bd-like"/>
</dbReference>
<protein>
    <recommendedName>
        <fullName evidence="3">Peptidoglycan binding-like domain-containing protein</fullName>
    </recommendedName>
</protein>
<feature type="region of interest" description="Disordered" evidence="1">
    <location>
        <begin position="189"/>
        <end position="255"/>
    </location>
</feature>
<feature type="compositionally biased region" description="Low complexity" evidence="1">
    <location>
        <begin position="36"/>
        <end position="48"/>
    </location>
</feature>
<dbReference type="KEGG" id="spun:BFF78_29300"/>
<feature type="compositionally biased region" description="Low complexity" evidence="1">
    <location>
        <begin position="190"/>
        <end position="246"/>
    </location>
</feature>
<feature type="region of interest" description="Disordered" evidence="1">
    <location>
        <begin position="1"/>
        <end position="132"/>
    </location>
</feature>
<name>A0A1D7YGG6_9ACTN</name>
<keyword evidence="2" id="KW-0812">Transmembrane</keyword>
<feature type="domain" description="Peptidoglycan binding-like" evidence="3">
    <location>
        <begin position="274"/>
        <end position="331"/>
    </location>
</feature>
<evidence type="ECO:0000313" key="4">
    <source>
        <dbReference type="EMBL" id="AOR34600.1"/>
    </source>
</evidence>
<evidence type="ECO:0000256" key="2">
    <source>
        <dbReference type="SAM" id="Phobius"/>
    </source>
</evidence>
<dbReference type="Gene3D" id="1.10.101.10">
    <property type="entry name" value="PGBD-like superfamily/PGBD"/>
    <property type="match status" value="1"/>
</dbReference>
<evidence type="ECO:0000313" key="5">
    <source>
        <dbReference type="Proteomes" id="UP000094960"/>
    </source>
</evidence>
<keyword evidence="2" id="KW-0472">Membrane</keyword>
<dbReference type="AlphaFoldDB" id="A0A1D7YGG6"/>
<feature type="transmembrane region" description="Helical" evidence="2">
    <location>
        <begin position="147"/>
        <end position="171"/>
    </location>
</feature>
<proteinExistence type="predicted"/>
<gene>
    <name evidence="4" type="ORF">BFF78_29300</name>
</gene>
<organism evidence="4 5">
    <name type="scientific">Streptomyces fodineus</name>
    <dbReference type="NCBI Taxonomy" id="1904616"/>
    <lineage>
        <taxon>Bacteria</taxon>
        <taxon>Bacillati</taxon>
        <taxon>Actinomycetota</taxon>
        <taxon>Actinomycetes</taxon>
        <taxon>Kitasatosporales</taxon>
        <taxon>Streptomycetaceae</taxon>
        <taxon>Streptomyces</taxon>
    </lineage>
</organism>
<dbReference type="SUPFAM" id="SSF47090">
    <property type="entry name" value="PGBD-like"/>
    <property type="match status" value="1"/>
</dbReference>
<reference evidence="5" key="1">
    <citation type="submission" date="2016-09" db="EMBL/GenBank/DDBJ databases">
        <title>Streptomyces puniciscabiei strain:TW1S1 Genome sequencing and assembly.</title>
        <authorList>
            <person name="Kim M.-K."/>
            <person name="Kim S.B."/>
        </authorList>
    </citation>
    <scope>NUCLEOTIDE SEQUENCE [LARGE SCALE GENOMIC DNA]</scope>
    <source>
        <strain evidence="5">TW1S1</strain>
    </source>
</reference>
<dbReference type="Proteomes" id="UP000094960">
    <property type="component" value="Chromosome"/>
</dbReference>
<dbReference type="EMBL" id="CP017248">
    <property type="protein sequence ID" value="AOR34600.1"/>
    <property type="molecule type" value="Genomic_DNA"/>
</dbReference>
<feature type="compositionally biased region" description="Gly residues" evidence="1">
    <location>
        <begin position="77"/>
        <end position="99"/>
    </location>
</feature>
<dbReference type="InterPro" id="IPR036366">
    <property type="entry name" value="PGBDSf"/>
</dbReference>